<accession>A0ABS0B1B2</accession>
<evidence type="ECO:0000313" key="3">
    <source>
        <dbReference type="Proteomes" id="UP001194714"/>
    </source>
</evidence>
<dbReference type="Proteomes" id="UP001194714">
    <property type="component" value="Unassembled WGS sequence"/>
</dbReference>
<evidence type="ECO:0000259" key="1">
    <source>
        <dbReference type="Pfam" id="PF02517"/>
    </source>
</evidence>
<dbReference type="Pfam" id="PF02517">
    <property type="entry name" value="Rce1-like"/>
    <property type="match status" value="1"/>
</dbReference>
<gene>
    <name evidence="2" type="ORF">NEPTK9_001715</name>
</gene>
<feature type="domain" description="CAAX prenyl protease 2/Lysostaphin resistance protein A-like" evidence="1">
    <location>
        <begin position="104"/>
        <end position="217"/>
    </location>
</feature>
<name>A0ABS0B1B2_9BACT</name>
<reference evidence="2 3" key="1">
    <citation type="submission" date="2020-01" db="EMBL/GenBank/DDBJ databases">
        <title>Draft genome sequence of Cand. Neptunochlamydia vexilliferae K9.</title>
        <authorList>
            <person name="Schulz F."/>
            <person name="Koestlbacher S."/>
            <person name="Wascher F."/>
            <person name="Pizzetti I."/>
            <person name="Horn M."/>
        </authorList>
    </citation>
    <scope>NUCLEOTIDE SEQUENCE [LARGE SCALE GENOMIC DNA]</scope>
    <source>
        <strain evidence="2 3">K9</strain>
    </source>
</reference>
<protein>
    <recommendedName>
        <fullName evidence="1">CAAX prenyl protease 2/Lysostaphin resistance protein A-like domain-containing protein</fullName>
    </recommendedName>
</protein>
<evidence type="ECO:0000313" key="2">
    <source>
        <dbReference type="EMBL" id="MBF5060184.1"/>
    </source>
</evidence>
<dbReference type="InterPro" id="IPR003675">
    <property type="entry name" value="Rce1/LyrA-like_dom"/>
</dbReference>
<keyword evidence="3" id="KW-1185">Reference proteome</keyword>
<sequence>MSAVAYSSKLNVFYDSCLHDKIPKFLKSKKFLAVMVFMLMEGVEIGGVLNREVSFQTDGKFEIDTFVPEKARVCIRKVGIVTTNLALEFLGRMFFKDVAKRRLAIECIFAPIVEELVFRFPVLILDQGLNAIDSKYSRVLAKPLFSKLSRADTIRIAAVIASAIFFTYAHGSCLQPERCGRLFMGGLILNAIALHSERLKSRSGLAAAIFAHAFLNFRINFRLALLPRE</sequence>
<organism evidence="2 3">
    <name type="scientific">Candidatus Neptunichlamydia vexilliferae</name>
    <dbReference type="NCBI Taxonomy" id="1651774"/>
    <lineage>
        <taxon>Bacteria</taxon>
        <taxon>Pseudomonadati</taxon>
        <taxon>Chlamydiota</taxon>
        <taxon>Chlamydiia</taxon>
        <taxon>Parachlamydiales</taxon>
        <taxon>Simkaniaceae</taxon>
        <taxon>Candidatus Neptunichlamydia</taxon>
    </lineage>
</organism>
<dbReference type="EMBL" id="JAAEJV010000088">
    <property type="protein sequence ID" value="MBF5060184.1"/>
    <property type="molecule type" value="Genomic_DNA"/>
</dbReference>
<proteinExistence type="predicted"/>
<dbReference type="RefSeq" id="WP_194848504.1">
    <property type="nucleotide sequence ID" value="NZ_JAAEJV010000088.1"/>
</dbReference>
<comment type="caution">
    <text evidence="2">The sequence shown here is derived from an EMBL/GenBank/DDBJ whole genome shotgun (WGS) entry which is preliminary data.</text>
</comment>